<sequence length="171" mass="19944">MYDPTIFENLKVTFENQVYDLDNLEHQIKITNRMDRMDFAVLSRDFSIGFTLTNQPNVAAEIILQTSLEDLAGEILEQSGQNLGCFLLLRFHKHVQDVPTQCKKIEQALHTIWENEAHVTQTLSFIYEQDTSSHLNNIQMQFNKKINEEHISDIPEFLEHVLQTLKVLNEI</sequence>
<proteinExistence type="predicted"/>
<reference evidence="1 2" key="1">
    <citation type="submission" date="2018-07" db="EMBL/GenBank/DDBJ databases">
        <title>Complete genome sequence of Psychrobacillus sp. PB01, isolated from iceberg, and comparative genome analysis of Psychrobacillus strains.</title>
        <authorList>
            <person name="Lee P.C."/>
        </authorList>
    </citation>
    <scope>NUCLEOTIDE SEQUENCE [LARGE SCALE GENOMIC DNA]</scope>
    <source>
        <strain evidence="1 2">PB01</strain>
    </source>
</reference>
<organism evidence="1 2">
    <name type="scientific">Psychrobacillus glaciei</name>
    <dbReference type="NCBI Taxonomy" id="2283160"/>
    <lineage>
        <taxon>Bacteria</taxon>
        <taxon>Bacillati</taxon>
        <taxon>Bacillota</taxon>
        <taxon>Bacilli</taxon>
        <taxon>Bacillales</taxon>
        <taxon>Bacillaceae</taxon>
        <taxon>Psychrobacillus</taxon>
    </lineage>
</organism>
<dbReference type="Proteomes" id="UP000325517">
    <property type="component" value="Chromosome"/>
</dbReference>
<dbReference type="RefSeq" id="WP_151701355.1">
    <property type="nucleotide sequence ID" value="NZ_CP031223.1"/>
</dbReference>
<gene>
    <name evidence="1" type="ORF">PB01_17620</name>
</gene>
<evidence type="ECO:0008006" key="3">
    <source>
        <dbReference type="Google" id="ProtNLM"/>
    </source>
</evidence>
<name>A0A5J6SU13_9BACI</name>
<dbReference type="KEGG" id="psyo:PB01_17620"/>
<evidence type="ECO:0000313" key="1">
    <source>
        <dbReference type="EMBL" id="QFG00475.1"/>
    </source>
</evidence>
<keyword evidence="2" id="KW-1185">Reference proteome</keyword>
<dbReference type="OrthoDB" id="2964978at2"/>
<evidence type="ECO:0000313" key="2">
    <source>
        <dbReference type="Proteomes" id="UP000325517"/>
    </source>
</evidence>
<dbReference type="EMBL" id="CP031223">
    <property type="protein sequence ID" value="QFG00475.1"/>
    <property type="molecule type" value="Genomic_DNA"/>
</dbReference>
<dbReference type="AlphaFoldDB" id="A0A5J6SU13"/>
<accession>A0A5J6SU13</accession>
<protein>
    <recommendedName>
        <fullName evidence="3">Group-specific protein</fullName>
    </recommendedName>
</protein>